<evidence type="ECO:0000313" key="3">
    <source>
        <dbReference type="EMBL" id="UQF78433.1"/>
    </source>
</evidence>
<dbReference type="Pfam" id="PF13560">
    <property type="entry name" value="HTH_31"/>
    <property type="match status" value="1"/>
</dbReference>
<organism evidence="3 4">
    <name type="scientific">Lancefieldella parvula</name>
    <dbReference type="NCBI Taxonomy" id="1382"/>
    <lineage>
        <taxon>Bacteria</taxon>
        <taxon>Bacillati</taxon>
        <taxon>Actinomycetota</taxon>
        <taxon>Coriobacteriia</taxon>
        <taxon>Coriobacteriales</taxon>
        <taxon>Atopobiaceae</taxon>
        <taxon>Lancefieldella</taxon>
    </lineage>
</organism>
<dbReference type="Proteomes" id="UP000831562">
    <property type="component" value="Chromosome"/>
</dbReference>
<dbReference type="AlphaFoldDB" id="A0A9E7D5L3"/>
<keyword evidence="1" id="KW-0472">Membrane</keyword>
<dbReference type="PROSITE" id="PS50943">
    <property type="entry name" value="HTH_CROC1"/>
    <property type="match status" value="1"/>
</dbReference>
<dbReference type="EMBL" id="CP097092">
    <property type="protein sequence ID" value="UQF78433.1"/>
    <property type="molecule type" value="Genomic_DNA"/>
</dbReference>
<dbReference type="Gene3D" id="1.10.260.40">
    <property type="entry name" value="lambda repressor-like DNA-binding domains"/>
    <property type="match status" value="1"/>
</dbReference>
<dbReference type="GO" id="GO:0003677">
    <property type="term" value="F:DNA binding"/>
    <property type="evidence" value="ECO:0007669"/>
    <property type="project" value="InterPro"/>
</dbReference>
<feature type="transmembrane region" description="Helical" evidence="1">
    <location>
        <begin position="117"/>
        <end position="143"/>
    </location>
</feature>
<proteinExistence type="predicted"/>
<keyword evidence="1" id="KW-0812">Transmembrane</keyword>
<reference evidence="3" key="1">
    <citation type="submission" date="2022-05" db="EMBL/GenBank/DDBJ databases">
        <title>Using nanopore sequencing to obtain complete genomes from saliva samples.</title>
        <authorList>
            <person name="Baker J.L."/>
        </authorList>
    </citation>
    <scope>NUCLEOTIDE SEQUENCE</scope>
    <source>
        <strain evidence="3">JCVI-JB-Lp32</strain>
    </source>
</reference>
<dbReference type="CDD" id="cd00093">
    <property type="entry name" value="HTH_XRE"/>
    <property type="match status" value="1"/>
</dbReference>
<gene>
    <name evidence="3" type="ORF">M3I19_01685</name>
</gene>
<sequence length="163" mass="17839">MNTTDEELIKRLQAHLSTIRKSAGWSGEWLANELGVTKQTISSLETGKTQMTKMHYLAIRAVFNNEIVVNGNEDLAKIIQLFVDQPVIAELEKSQITTGGEDGEPKMDSKETFNQSAVLGATLITASLAPAATVLVPVLGNLVKLMKQAMKQTRAESYISTLY</sequence>
<protein>
    <submittedName>
        <fullName evidence="3">Helix-turn-helix domain-containing protein</fullName>
    </submittedName>
</protein>
<dbReference type="SUPFAM" id="SSF47413">
    <property type="entry name" value="lambda repressor-like DNA-binding domains"/>
    <property type="match status" value="1"/>
</dbReference>
<evidence type="ECO:0000256" key="1">
    <source>
        <dbReference type="SAM" id="Phobius"/>
    </source>
</evidence>
<feature type="domain" description="HTH cro/C1-type" evidence="2">
    <location>
        <begin position="16"/>
        <end position="49"/>
    </location>
</feature>
<dbReference type="InterPro" id="IPR010982">
    <property type="entry name" value="Lambda_DNA-bd_dom_sf"/>
</dbReference>
<evidence type="ECO:0000259" key="2">
    <source>
        <dbReference type="PROSITE" id="PS50943"/>
    </source>
</evidence>
<evidence type="ECO:0000313" key="4">
    <source>
        <dbReference type="Proteomes" id="UP000831562"/>
    </source>
</evidence>
<accession>A0A9E7D5L3</accession>
<name>A0A9E7D5L3_9ACTN</name>
<dbReference type="InterPro" id="IPR001387">
    <property type="entry name" value="Cro/C1-type_HTH"/>
</dbReference>
<keyword evidence="1" id="KW-1133">Transmembrane helix</keyword>